<name>A0ABN2M8I0_9ACTN</name>
<dbReference type="PANTHER" id="PTHR30482:SF10">
    <property type="entry name" value="HIGH-AFFINITY BRANCHED-CHAIN AMINO ACID TRANSPORT PROTEIN BRAE"/>
    <property type="match status" value="1"/>
</dbReference>
<evidence type="ECO:0008006" key="10">
    <source>
        <dbReference type="Google" id="ProtNLM"/>
    </source>
</evidence>
<evidence type="ECO:0000256" key="1">
    <source>
        <dbReference type="ARBA" id="ARBA00004651"/>
    </source>
</evidence>
<feature type="transmembrane region" description="Helical" evidence="7">
    <location>
        <begin position="223"/>
        <end position="241"/>
    </location>
</feature>
<gene>
    <name evidence="8" type="ORF">GCM10009682_39670</name>
</gene>
<accession>A0ABN2M8I0</accession>
<feature type="transmembrane region" description="Helical" evidence="7">
    <location>
        <begin position="311"/>
        <end position="336"/>
    </location>
</feature>
<evidence type="ECO:0000256" key="4">
    <source>
        <dbReference type="ARBA" id="ARBA00022989"/>
    </source>
</evidence>
<dbReference type="PANTHER" id="PTHR30482">
    <property type="entry name" value="HIGH-AFFINITY BRANCHED-CHAIN AMINO ACID TRANSPORT SYSTEM PERMEASE"/>
    <property type="match status" value="1"/>
</dbReference>
<keyword evidence="9" id="KW-1185">Reference proteome</keyword>
<evidence type="ECO:0000256" key="2">
    <source>
        <dbReference type="ARBA" id="ARBA00022475"/>
    </source>
</evidence>
<keyword evidence="4 7" id="KW-1133">Transmembrane helix</keyword>
<evidence type="ECO:0000313" key="8">
    <source>
        <dbReference type="EMBL" id="GAA1814633.1"/>
    </source>
</evidence>
<evidence type="ECO:0000256" key="7">
    <source>
        <dbReference type="SAM" id="Phobius"/>
    </source>
</evidence>
<proteinExistence type="predicted"/>
<evidence type="ECO:0000313" key="9">
    <source>
        <dbReference type="Proteomes" id="UP001500218"/>
    </source>
</evidence>
<dbReference type="Pfam" id="PF02653">
    <property type="entry name" value="BPD_transp_2"/>
    <property type="match status" value="1"/>
</dbReference>
<sequence>MSSETMSVMPQKPRKGFSLPHSARWPVGFLIAALALFALYYFVYYGPVDPDFKAWVQRWLSIASMNESLVWVMCALGLNVVVGYAGLLDLGFVAFWAIGGYTVGWFMSAFFQQWNVHVLGTGPETARGLHFNFWFVLILAGLICAAFGVLIGAPTLRLRSDYLALVTLGFGEIIPQIFYNGDDLWGFNLTNGTKGILPADPVPAVAFDKEGVGFRDLGVFDHLSKYVIFVVFVAVIVFVSLRLREGRLGRAWLAIREDELAASAMGVPLMRTKLSAYGIGAVAGGIGGAAFAILINGVLPDRFNFSISIILLAMVVLGGMGNVWGVIIGALLISWVNSTGLPQAGNAINETFDTNINFPSWSFLIFGATLVLMMLFRREGILPEARTRLVLREPGRTEAEALGADLEAPAPELDALPEIEVAGDSTNEGKRS</sequence>
<reference evidence="8 9" key="1">
    <citation type="journal article" date="2019" name="Int. J. Syst. Evol. Microbiol.">
        <title>The Global Catalogue of Microorganisms (GCM) 10K type strain sequencing project: providing services to taxonomists for standard genome sequencing and annotation.</title>
        <authorList>
            <consortium name="The Broad Institute Genomics Platform"/>
            <consortium name="The Broad Institute Genome Sequencing Center for Infectious Disease"/>
            <person name="Wu L."/>
            <person name="Ma J."/>
        </authorList>
    </citation>
    <scope>NUCLEOTIDE SEQUENCE [LARGE SCALE GENOMIC DNA]</scope>
    <source>
        <strain evidence="8 9">JCM 13250</strain>
    </source>
</reference>
<feature type="transmembrane region" description="Helical" evidence="7">
    <location>
        <begin position="276"/>
        <end position="299"/>
    </location>
</feature>
<keyword evidence="3 7" id="KW-0812">Transmembrane</keyword>
<dbReference type="EMBL" id="BAAALT010000127">
    <property type="protein sequence ID" value="GAA1814633.1"/>
    <property type="molecule type" value="Genomic_DNA"/>
</dbReference>
<dbReference type="Proteomes" id="UP001500218">
    <property type="component" value="Unassembled WGS sequence"/>
</dbReference>
<feature type="transmembrane region" description="Helical" evidence="7">
    <location>
        <begin position="356"/>
        <end position="376"/>
    </location>
</feature>
<comment type="caution">
    <text evidence="8">The sequence shown here is derived from an EMBL/GenBank/DDBJ whole genome shotgun (WGS) entry which is preliminary data.</text>
</comment>
<dbReference type="CDD" id="cd06581">
    <property type="entry name" value="TM_PBP1_LivM_like"/>
    <property type="match status" value="1"/>
</dbReference>
<dbReference type="InterPro" id="IPR001851">
    <property type="entry name" value="ABC_transp_permease"/>
</dbReference>
<feature type="transmembrane region" description="Helical" evidence="7">
    <location>
        <begin position="68"/>
        <end position="87"/>
    </location>
</feature>
<evidence type="ECO:0000256" key="6">
    <source>
        <dbReference type="SAM" id="MobiDB-lite"/>
    </source>
</evidence>
<evidence type="ECO:0000256" key="5">
    <source>
        <dbReference type="ARBA" id="ARBA00023136"/>
    </source>
</evidence>
<organism evidence="8 9">
    <name type="scientific">Luedemannella flava</name>
    <dbReference type="NCBI Taxonomy" id="349316"/>
    <lineage>
        <taxon>Bacteria</taxon>
        <taxon>Bacillati</taxon>
        <taxon>Actinomycetota</taxon>
        <taxon>Actinomycetes</taxon>
        <taxon>Micromonosporales</taxon>
        <taxon>Micromonosporaceae</taxon>
        <taxon>Luedemannella</taxon>
    </lineage>
</organism>
<evidence type="ECO:0000256" key="3">
    <source>
        <dbReference type="ARBA" id="ARBA00022692"/>
    </source>
</evidence>
<feature type="region of interest" description="Disordered" evidence="6">
    <location>
        <begin position="401"/>
        <end position="432"/>
    </location>
</feature>
<comment type="subcellular location">
    <subcellularLocation>
        <location evidence="1">Cell membrane</location>
        <topology evidence="1">Multi-pass membrane protein</topology>
    </subcellularLocation>
</comment>
<protein>
    <recommendedName>
        <fullName evidence="10">Branched-chain amino acid ABC transporter permease</fullName>
    </recommendedName>
</protein>
<dbReference type="InterPro" id="IPR043428">
    <property type="entry name" value="LivM-like"/>
</dbReference>
<feature type="transmembrane region" description="Helical" evidence="7">
    <location>
        <begin position="92"/>
        <end position="111"/>
    </location>
</feature>
<feature type="transmembrane region" description="Helical" evidence="7">
    <location>
        <begin position="131"/>
        <end position="150"/>
    </location>
</feature>
<keyword evidence="5 7" id="KW-0472">Membrane</keyword>
<keyword evidence="2" id="KW-1003">Cell membrane</keyword>
<feature type="transmembrane region" description="Helical" evidence="7">
    <location>
        <begin position="21"/>
        <end position="43"/>
    </location>
</feature>